<dbReference type="InterPro" id="IPR051609">
    <property type="entry name" value="NmrA/Isoflavone_reductase-like"/>
</dbReference>
<evidence type="ECO:0000313" key="5">
    <source>
        <dbReference type="EMBL" id="KAJ7351506.1"/>
    </source>
</evidence>
<keyword evidence="6" id="KW-1185">Reference proteome</keyword>
<keyword evidence="3" id="KW-0560">Oxidoreductase</keyword>
<sequence length="205" mass="21248">MSAYKSFAVVGGGTVGLPIVNALSAKNVPVILLSRPGAAAKTVPSSVQVVHVDFGDGAAVAAVFKEHKVDVALPTITTLASGTQKPLVNAAKLAAVKLFVPSEYGPPTDGYTETESPLGAKSALTAYLKSVNLPSTRIHTGTFIEFIPWLVDYGNGGKIKVVGKGETPVSFTSITDIAGFIAHILTTAPPSELEDRILRLEGDPP</sequence>
<proteinExistence type="inferred from homology"/>
<dbReference type="SUPFAM" id="SSF51735">
    <property type="entry name" value="NAD(P)-binding Rossmann-fold domains"/>
    <property type="match status" value="1"/>
</dbReference>
<evidence type="ECO:0000256" key="3">
    <source>
        <dbReference type="ARBA" id="ARBA00023002"/>
    </source>
</evidence>
<evidence type="ECO:0000313" key="6">
    <source>
        <dbReference type="Proteomes" id="UP001218218"/>
    </source>
</evidence>
<gene>
    <name evidence="5" type="ORF">DFH08DRAFT_776085</name>
</gene>
<accession>A0AAD7A8T6</accession>
<feature type="domain" description="NmrA-like" evidence="4">
    <location>
        <begin position="8"/>
        <end position="194"/>
    </location>
</feature>
<dbReference type="Pfam" id="PF05368">
    <property type="entry name" value="NmrA"/>
    <property type="match status" value="1"/>
</dbReference>
<comment type="similarity">
    <text evidence="1">Belongs to the NmrA-type oxidoreductase family. Isoflavone reductase subfamily.</text>
</comment>
<dbReference type="GO" id="GO:0016491">
    <property type="term" value="F:oxidoreductase activity"/>
    <property type="evidence" value="ECO:0007669"/>
    <property type="project" value="UniProtKB-KW"/>
</dbReference>
<dbReference type="EMBL" id="JARIHO010000013">
    <property type="protein sequence ID" value="KAJ7351506.1"/>
    <property type="molecule type" value="Genomic_DNA"/>
</dbReference>
<dbReference type="InterPro" id="IPR036291">
    <property type="entry name" value="NAD(P)-bd_dom_sf"/>
</dbReference>
<evidence type="ECO:0000256" key="2">
    <source>
        <dbReference type="ARBA" id="ARBA00022857"/>
    </source>
</evidence>
<organism evidence="5 6">
    <name type="scientific">Mycena albidolilacea</name>
    <dbReference type="NCBI Taxonomy" id="1033008"/>
    <lineage>
        <taxon>Eukaryota</taxon>
        <taxon>Fungi</taxon>
        <taxon>Dikarya</taxon>
        <taxon>Basidiomycota</taxon>
        <taxon>Agaricomycotina</taxon>
        <taxon>Agaricomycetes</taxon>
        <taxon>Agaricomycetidae</taxon>
        <taxon>Agaricales</taxon>
        <taxon>Marasmiineae</taxon>
        <taxon>Mycenaceae</taxon>
        <taxon>Mycena</taxon>
    </lineage>
</organism>
<reference evidence="5" key="1">
    <citation type="submission" date="2023-03" db="EMBL/GenBank/DDBJ databases">
        <title>Massive genome expansion in bonnet fungi (Mycena s.s.) driven by repeated elements and novel gene families across ecological guilds.</title>
        <authorList>
            <consortium name="Lawrence Berkeley National Laboratory"/>
            <person name="Harder C.B."/>
            <person name="Miyauchi S."/>
            <person name="Viragh M."/>
            <person name="Kuo A."/>
            <person name="Thoen E."/>
            <person name="Andreopoulos B."/>
            <person name="Lu D."/>
            <person name="Skrede I."/>
            <person name="Drula E."/>
            <person name="Henrissat B."/>
            <person name="Morin E."/>
            <person name="Kohler A."/>
            <person name="Barry K."/>
            <person name="LaButti K."/>
            <person name="Morin E."/>
            <person name="Salamov A."/>
            <person name="Lipzen A."/>
            <person name="Mereny Z."/>
            <person name="Hegedus B."/>
            <person name="Baldrian P."/>
            <person name="Stursova M."/>
            <person name="Weitz H."/>
            <person name="Taylor A."/>
            <person name="Grigoriev I.V."/>
            <person name="Nagy L.G."/>
            <person name="Martin F."/>
            <person name="Kauserud H."/>
        </authorList>
    </citation>
    <scope>NUCLEOTIDE SEQUENCE</scope>
    <source>
        <strain evidence="5">CBHHK002</strain>
    </source>
</reference>
<comment type="caution">
    <text evidence="5">The sequence shown here is derived from an EMBL/GenBank/DDBJ whole genome shotgun (WGS) entry which is preliminary data.</text>
</comment>
<dbReference type="PANTHER" id="PTHR47706">
    <property type="entry name" value="NMRA-LIKE FAMILY PROTEIN"/>
    <property type="match status" value="1"/>
</dbReference>
<dbReference type="InterPro" id="IPR008030">
    <property type="entry name" value="NmrA-like"/>
</dbReference>
<dbReference type="Gene3D" id="3.40.50.720">
    <property type="entry name" value="NAD(P)-binding Rossmann-like Domain"/>
    <property type="match status" value="1"/>
</dbReference>
<name>A0AAD7A8T6_9AGAR</name>
<keyword evidence="2" id="KW-0521">NADP</keyword>
<dbReference type="Proteomes" id="UP001218218">
    <property type="component" value="Unassembled WGS sequence"/>
</dbReference>
<evidence type="ECO:0000259" key="4">
    <source>
        <dbReference type="Pfam" id="PF05368"/>
    </source>
</evidence>
<dbReference type="PANTHER" id="PTHR47706:SF4">
    <property type="entry name" value="NMRA-LIKE DOMAIN-CONTAINING PROTEIN"/>
    <property type="match status" value="1"/>
</dbReference>
<protein>
    <recommendedName>
        <fullName evidence="4">NmrA-like domain-containing protein</fullName>
    </recommendedName>
</protein>
<dbReference type="AlphaFoldDB" id="A0AAD7A8T6"/>
<evidence type="ECO:0000256" key="1">
    <source>
        <dbReference type="ARBA" id="ARBA00005725"/>
    </source>
</evidence>